<protein>
    <submittedName>
        <fullName evidence="2">HypA protein</fullName>
    </submittedName>
</protein>
<dbReference type="Proteomes" id="UP001303473">
    <property type="component" value="Unassembled WGS sequence"/>
</dbReference>
<dbReference type="PANTHER" id="PTHR35870">
    <property type="entry name" value="PROTEIN, PUTATIVE (AFU_ORTHOLOGUE AFUA_5G03330)-RELATED"/>
    <property type="match status" value="1"/>
</dbReference>
<accession>A0AAN6N6Y9</accession>
<keyword evidence="3" id="KW-1185">Reference proteome</keyword>
<name>A0AAN6N6Y9_9PEZI</name>
<proteinExistence type="predicted"/>
<evidence type="ECO:0000256" key="1">
    <source>
        <dbReference type="ARBA" id="ARBA00023002"/>
    </source>
</evidence>
<dbReference type="AlphaFoldDB" id="A0AAN6N6Y9"/>
<comment type="caution">
    <text evidence="2">The sequence shown here is derived from an EMBL/GenBank/DDBJ whole genome shotgun (WGS) entry which is preliminary data.</text>
</comment>
<gene>
    <name evidence="2" type="ORF">QBC46DRAFT_387479</name>
</gene>
<dbReference type="InterPro" id="IPR025337">
    <property type="entry name" value="Questin_oxidase-like"/>
</dbReference>
<dbReference type="Pfam" id="PF14027">
    <property type="entry name" value="Questin_oxidase"/>
    <property type="match status" value="1"/>
</dbReference>
<evidence type="ECO:0000313" key="3">
    <source>
        <dbReference type="Proteomes" id="UP001303473"/>
    </source>
</evidence>
<dbReference type="GO" id="GO:0016491">
    <property type="term" value="F:oxidoreductase activity"/>
    <property type="evidence" value="ECO:0007669"/>
    <property type="project" value="UniProtKB-KW"/>
</dbReference>
<keyword evidence="1" id="KW-0560">Oxidoreductase</keyword>
<organism evidence="2 3">
    <name type="scientific">Diplogelasinospora grovesii</name>
    <dbReference type="NCBI Taxonomy" id="303347"/>
    <lineage>
        <taxon>Eukaryota</taxon>
        <taxon>Fungi</taxon>
        <taxon>Dikarya</taxon>
        <taxon>Ascomycota</taxon>
        <taxon>Pezizomycotina</taxon>
        <taxon>Sordariomycetes</taxon>
        <taxon>Sordariomycetidae</taxon>
        <taxon>Sordariales</taxon>
        <taxon>Diplogelasinosporaceae</taxon>
        <taxon>Diplogelasinospora</taxon>
    </lineage>
</organism>
<dbReference type="PANTHER" id="PTHR35870:SF1">
    <property type="entry name" value="PROTEIN, PUTATIVE (AFU_ORTHOLOGUE AFUA_5G03330)-RELATED"/>
    <property type="match status" value="1"/>
</dbReference>
<evidence type="ECO:0000313" key="2">
    <source>
        <dbReference type="EMBL" id="KAK3939539.1"/>
    </source>
</evidence>
<reference evidence="3" key="1">
    <citation type="journal article" date="2023" name="Mol. Phylogenet. Evol.">
        <title>Genome-scale phylogeny and comparative genomics of the fungal order Sordariales.</title>
        <authorList>
            <person name="Hensen N."/>
            <person name="Bonometti L."/>
            <person name="Westerberg I."/>
            <person name="Brannstrom I.O."/>
            <person name="Guillou S."/>
            <person name="Cros-Aarteil S."/>
            <person name="Calhoun S."/>
            <person name="Haridas S."/>
            <person name="Kuo A."/>
            <person name="Mondo S."/>
            <person name="Pangilinan J."/>
            <person name="Riley R."/>
            <person name="LaButti K."/>
            <person name="Andreopoulos B."/>
            <person name="Lipzen A."/>
            <person name="Chen C."/>
            <person name="Yan M."/>
            <person name="Daum C."/>
            <person name="Ng V."/>
            <person name="Clum A."/>
            <person name="Steindorff A."/>
            <person name="Ohm R.A."/>
            <person name="Martin F."/>
            <person name="Silar P."/>
            <person name="Natvig D.O."/>
            <person name="Lalanne C."/>
            <person name="Gautier V."/>
            <person name="Ament-Velasquez S.L."/>
            <person name="Kruys A."/>
            <person name="Hutchinson M.I."/>
            <person name="Powell A.J."/>
            <person name="Barry K."/>
            <person name="Miller A.N."/>
            <person name="Grigoriev I.V."/>
            <person name="Debuchy R."/>
            <person name="Gladieux P."/>
            <person name="Hiltunen Thoren M."/>
            <person name="Johannesson H."/>
        </authorList>
    </citation>
    <scope>NUCLEOTIDE SEQUENCE [LARGE SCALE GENOMIC DNA]</scope>
    <source>
        <strain evidence="3">CBS 340.73</strain>
    </source>
</reference>
<sequence>MRAFTRLLLPTTTTLTRTTRVVSLFRPSSRFYSMATPYKVHISPQNTGLWAVPQTEEAAKKASLLLQEDLEKHHTFFNEEGFHNHIPHHILALFGTGADASSLQKGYDGNAHYQRPALPPHPEVIQELRDWDHAREYLGNEKYYPDFLRFFQKEMETQSWEDVVLKYLFKAERDDATDDMLVRLYSGFLHPLIQLMCGMEWSQPAIVAEALAQVAVHGNDIKPLLLESEKLANEQDGNYAMPDLVELYDAVKRDEKLANAPKMSDPNKLRAVLARAKDEMVAVAGRVKVRPEELEKRTAEMFNAAVYVASSAALAQYPQKHPKFDFFLMHHVNSSPIFVTINRADWIPEETKVRLLEWKIRMDLAQYAARAVPELSIDKISNYQPKKLEKLEDKMKDLKVKDAKPTDVISRLHEFEDDGHAIKLGRAAGVAYHISKKYEDDESVKLMIKGEETWTRVFHLIVDSVEAPGPNWVRSCGFAEAWKEVPDMKQDVDGKL</sequence>
<dbReference type="EMBL" id="MU853809">
    <property type="protein sequence ID" value="KAK3939539.1"/>
    <property type="molecule type" value="Genomic_DNA"/>
</dbReference>